<proteinExistence type="predicted"/>
<accession>A0A061SB04</accession>
<evidence type="ECO:0000313" key="1">
    <source>
        <dbReference type="EMBL" id="JAC80199.1"/>
    </source>
</evidence>
<sequence>DFEIFMPPFDWVHISTHPNKSSQYPFAFVTSQLPNCTVKLNQKFDGNLVFLVHLLGTPHSWSCLH</sequence>
<dbReference type="AlphaFoldDB" id="A0A061SB04"/>
<gene>
    <name evidence="1" type="ORF">TSPGSL018_10821</name>
</gene>
<name>A0A061SB04_9CHLO</name>
<feature type="non-terminal residue" evidence="1">
    <location>
        <position position="65"/>
    </location>
</feature>
<organism evidence="1">
    <name type="scientific">Tetraselmis sp. GSL018</name>
    <dbReference type="NCBI Taxonomy" id="582737"/>
    <lineage>
        <taxon>Eukaryota</taxon>
        <taxon>Viridiplantae</taxon>
        <taxon>Chlorophyta</taxon>
        <taxon>core chlorophytes</taxon>
        <taxon>Chlorodendrophyceae</taxon>
        <taxon>Chlorodendrales</taxon>
        <taxon>Chlorodendraceae</taxon>
        <taxon>Tetraselmis</taxon>
    </lineage>
</organism>
<dbReference type="EMBL" id="GBEZ01005071">
    <property type="protein sequence ID" value="JAC80199.1"/>
    <property type="molecule type" value="Transcribed_RNA"/>
</dbReference>
<protein>
    <submittedName>
        <fullName evidence="1">Uncharacterized protein</fullName>
    </submittedName>
</protein>
<feature type="non-terminal residue" evidence="1">
    <location>
        <position position="1"/>
    </location>
</feature>
<reference evidence="1" key="1">
    <citation type="submission" date="2014-05" db="EMBL/GenBank/DDBJ databases">
        <title>The transcriptome of the halophilic microalga Tetraselmis sp. GSL018 isolated from the Great Salt Lake, Utah.</title>
        <authorList>
            <person name="Jinkerson R.E."/>
            <person name="D'Adamo S."/>
            <person name="Posewitz M.C."/>
        </authorList>
    </citation>
    <scope>NUCLEOTIDE SEQUENCE</scope>
    <source>
        <strain evidence="1">GSL018</strain>
    </source>
</reference>